<proteinExistence type="predicted"/>
<evidence type="ECO:0000313" key="1">
    <source>
        <dbReference type="EMBL" id="GFO31918.1"/>
    </source>
</evidence>
<protein>
    <submittedName>
        <fullName evidence="1">Uncharacterized protein</fullName>
    </submittedName>
</protein>
<gene>
    <name evidence="1" type="ORF">PoB_005842300</name>
</gene>
<dbReference type="Proteomes" id="UP000735302">
    <property type="component" value="Unassembled WGS sequence"/>
</dbReference>
<sequence length="114" mass="12577">MQKQDSKTIFTNMFSNIFEGLRFESIPDSYPTRHFESDSAANLELLGDDMKQVLLSIIELSSSPHTDDNADTDIAGPGVAEPIAVVAVRVLLFRFLAYPEPLVLPDQCVTGMLC</sequence>
<organism evidence="1 2">
    <name type="scientific">Plakobranchus ocellatus</name>
    <dbReference type="NCBI Taxonomy" id="259542"/>
    <lineage>
        <taxon>Eukaryota</taxon>
        <taxon>Metazoa</taxon>
        <taxon>Spiralia</taxon>
        <taxon>Lophotrochozoa</taxon>
        <taxon>Mollusca</taxon>
        <taxon>Gastropoda</taxon>
        <taxon>Heterobranchia</taxon>
        <taxon>Euthyneura</taxon>
        <taxon>Panpulmonata</taxon>
        <taxon>Sacoglossa</taxon>
        <taxon>Placobranchoidea</taxon>
        <taxon>Plakobranchidae</taxon>
        <taxon>Plakobranchus</taxon>
    </lineage>
</organism>
<dbReference type="EMBL" id="BLXT01006489">
    <property type="protein sequence ID" value="GFO31918.1"/>
    <property type="molecule type" value="Genomic_DNA"/>
</dbReference>
<name>A0AAV4CL89_9GAST</name>
<evidence type="ECO:0000313" key="2">
    <source>
        <dbReference type="Proteomes" id="UP000735302"/>
    </source>
</evidence>
<reference evidence="1 2" key="1">
    <citation type="journal article" date="2021" name="Elife">
        <title>Chloroplast acquisition without the gene transfer in kleptoplastic sea slugs, Plakobranchus ocellatus.</title>
        <authorList>
            <person name="Maeda T."/>
            <person name="Takahashi S."/>
            <person name="Yoshida T."/>
            <person name="Shimamura S."/>
            <person name="Takaki Y."/>
            <person name="Nagai Y."/>
            <person name="Toyoda A."/>
            <person name="Suzuki Y."/>
            <person name="Arimoto A."/>
            <person name="Ishii H."/>
            <person name="Satoh N."/>
            <person name="Nishiyama T."/>
            <person name="Hasebe M."/>
            <person name="Maruyama T."/>
            <person name="Minagawa J."/>
            <person name="Obokata J."/>
            <person name="Shigenobu S."/>
        </authorList>
    </citation>
    <scope>NUCLEOTIDE SEQUENCE [LARGE SCALE GENOMIC DNA]</scope>
</reference>
<accession>A0AAV4CL89</accession>
<keyword evidence="2" id="KW-1185">Reference proteome</keyword>
<dbReference type="AlphaFoldDB" id="A0AAV4CL89"/>
<comment type="caution">
    <text evidence="1">The sequence shown here is derived from an EMBL/GenBank/DDBJ whole genome shotgun (WGS) entry which is preliminary data.</text>
</comment>